<feature type="region of interest" description="Disordered" evidence="2">
    <location>
        <begin position="119"/>
        <end position="174"/>
    </location>
</feature>
<name>A0A5C5SH28_9STRE</name>
<protein>
    <submittedName>
        <fullName evidence="3">DUF1027 domain-containing protein</fullName>
    </submittedName>
</protein>
<proteinExistence type="predicted"/>
<keyword evidence="4" id="KW-1185">Reference proteome</keyword>
<organism evidence="3 4">
    <name type="scientific">Streptococcus cuniculipharyngis</name>
    <dbReference type="NCBI Taxonomy" id="1562651"/>
    <lineage>
        <taxon>Bacteria</taxon>
        <taxon>Bacillati</taxon>
        <taxon>Bacillota</taxon>
        <taxon>Bacilli</taxon>
        <taxon>Lactobacillales</taxon>
        <taxon>Streptococcaceae</taxon>
        <taxon>Streptococcus</taxon>
    </lineage>
</organism>
<feature type="compositionally biased region" description="Basic and acidic residues" evidence="2">
    <location>
        <begin position="140"/>
        <end position="174"/>
    </location>
</feature>
<accession>A0A5C5SH28</accession>
<reference evidence="3 4" key="1">
    <citation type="submission" date="2019-08" db="EMBL/GenBank/DDBJ databases">
        <authorList>
            <person name="Lei W."/>
        </authorList>
    </citation>
    <scope>NUCLEOTIDE SEQUENCE [LARGE SCALE GENOMIC DNA]</scope>
    <source>
        <strain evidence="3 4">CCUG 66496</strain>
    </source>
</reference>
<feature type="disulfide bond" evidence="1">
    <location>
        <begin position="101"/>
        <end position="105"/>
    </location>
</feature>
<comment type="caution">
    <text evidence="3">The sequence shown here is derived from an EMBL/GenBank/DDBJ whole genome shotgun (WGS) entry which is preliminary data.</text>
</comment>
<evidence type="ECO:0000313" key="4">
    <source>
        <dbReference type="Proteomes" id="UP000317430"/>
    </source>
</evidence>
<dbReference type="RefSeq" id="WP_146566568.1">
    <property type="nucleotide sequence ID" value="NZ_VOHL01000001.1"/>
</dbReference>
<dbReference type="AlphaFoldDB" id="A0A5C5SH28"/>
<gene>
    <name evidence="3" type="ORF">FRX57_03215</name>
</gene>
<dbReference type="InterPro" id="IPR038141">
    <property type="entry name" value="YutD-like_sf"/>
</dbReference>
<dbReference type="InterPro" id="IPR009370">
    <property type="entry name" value="YutD-like"/>
</dbReference>
<evidence type="ECO:0000313" key="3">
    <source>
        <dbReference type="EMBL" id="TWS99221.1"/>
    </source>
</evidence>
<feature type="compositionally biased region" description="Basic residues" evidence="2">
    <location>
        <begin position="125"/>
        <end position="136"/>
    </location>
</feature>
<dbReference type="Proteomes" id="UP000317430">
    <property type="component" value="Unassembled WGS sequence"/>
</dbReference>
<evidence type="ECO:0000256" key="1">
    <source>
        <dbReference type="PIRSR" id="PIRSR012565-1"/>
    </source>
</evidence>
<keyword evidence="1" id="KW-1015">Disulfide bond</keyword>
<dbReference type="EMBL" id="VOHL01000001">
    <property type="protein sequence ID" value="TWS99221.1"/>
    <property type="molecule type" value="Genomic_DNA"/>
</dbReference>
<dbReference type="PIRSF" id="PIRSF012565">
    <property type="entry name" value="DUF1027"/>
    <property type="match status" value="1"/>
</dbReference>
<dbReference type="Pfam" id="PF06265">
    <property type="entry name" value="YutD-like"/>
    <property type="match status" value="1"/>
</dbReference>
<dbReference type="OrthoDB" id="1650379at2"/>
<evidence type="ECO:0000256" key="2">
    <source>
        <dbReference type="SAM" id="MobiDB-lite"/>
    </source>
</evidence>
<dbReference type="Gene3D" id="3.50.4.20">
    <property type="match status" value="1"/>
</dbReference>
<sequence>MKKEILPELYNYNKFPGPQFIIFDDIVKTDDLTLKLVENYKDGFQLEVFNQRFSDILLKYDYIVGDWGNDQLRLKGFYKDHRARKSADKLSRLEDYLKEYCNYGCAYFVLANEEPKDQKSFEKPYHRRKRKQKPRFNPKPNHEGREKREGQRNKEAHRLIQEAKREFIIRQKNR</sequence>